<keyword evidence="6 7" id="KW-0472">Membrane</keyword>
<dbReference type="Proteomes" id="UP000659344">
    <property type="component" value="Unassembled WGS sequence"/>
</dbReference>
<evidence type="ECO:0000313" key="9">
    <source>
        <dbReference type="EMBL" id="GGH19074.1"/>
    </source>
</evidence>
<dbReference type="PROSITE" id="PS50928">
    <property type="entry name" value="ABC_TM1"/>
    <property type="match status" value="1"/>
</dbReference>
<evidence type="ECO:0000259" key="8">
    <source>
        <dbReference type="PROSITE" id="PS50928"/>
    </source>
</evidence>
<feature type="transmembrane region" description="Helical" evidence="7">
    <location>
        <begin position="182"/>
        <end position="203"/>
    </location>
</feature>
<dbReference type="EMBL" id="BMFT01000001">
    <property type="protein sequence ID" value="GGH19074.1"/>
    <property type="molecule type" value="Genomic_DNA"/>
</dbReference>
<comment type="similarity">
    <text evidence="7">Belongs to the binding-protein-dependent transport system permease family.</text>
</comment>
<dbReference type="InterPro" id="IPR051393">
    <property type="entry name" value="ABC_transporter_permease"/>
</dbReference>
<feature type="transmembrane region" description="Helical" evidence="7">
    <location>
        <begin position="25"/>
        <end position="45"/>
    </location>
</feature>
<name>A0ABQ1YBY6_9BACL</name>
<evidence type="ECO:0000256" key="3">
    <source>
        <dbReference type="ARBA" id="ARBA00022475"/>
    </source>
</evidence>
<evidence type="ECO:0000256" key="2">
    <source>
        <dbReference type="ARBA" id="ARBA00022448"/>
    </source>
</evidence>
<gene>
    <name evidence="9" type="ORF">GCM10008013_15510</name>
</gene>
<evidence type="ECO:0000256" key="7">
    <source>
        <dbReference type="RuleBase" id="RU363032"/>
    </source>
</evidence>
<evidence type="ECO:0000256" key="4">
    <source>
        <dbReference type="ARBA" id="ARBA00022692"/>
    </source>
</evidence>
<dbReference type="InterPro" id="IPR000515">
    <property type="entry name" value="MetI-like"/>
</dbReference>
<protein>
    <submittedName>
        <fullName evidence="9">Sugar ABC transporter permease</fullName>
    </submittedName>
</protein>
<keyword evidence="10" id="KW-1185">Reference proteome</keyword>
<feature type="transmembrane region" description="Helical" evidence="7">
    <location>
        <begin position="242"/>
        <end position="265"/>
    </location>
</feature>
<evidence type="ECO:0000256" key="1">
    <source>
        <dbReference type="ARBA" id="ARBA00004651"/>
    </source>
</evidence>
<organism evidence="9 10">
    <name type="scientific">Paenibacillus segetis</name>
    <dbReference type="NCBI Taxonomy" id="1325360"/>
    <lineage>
        <taxon>Bacteria</taxon>
        <taxon>Bacillati</taxon>
        <taxon>Bacillota</taxon>
        <taxon>Bacilli</taxon>
        <taxon>Bacillales</taxon>
        <taxon>Paenibacillaceae</taxon>
        <taxon>Paenibacillus</taxon>
    </lineage>
</organism>
<feature type="transmembrane region" description="Helical" evidence="7">
    <location>
        <begin position="95"/>
        <end position="116"/>
    </location>
</feature>
<accession>A0ABQ1YBY6</accession>
<evidence type="ECO:0000256" key="6">
    <source>
        <dbReference type="ARBA" id="ARBA00023136"/>
    </source>
</evidence>
<dbReference type="CDD" id="cd06261">
    <property type="entry name" value="TM_PBP2"/>
    <property type="match status" value="1"/>
</dbReference>
<dbReference type="Gene3D" id="1.10.3720.10">
    <property type="entry name" value="MetI-like"/>
    <property type="match status" value="1"/>
</dbReference>
<comment type="subcellular location">
    <subcellularLocation>
        <location evidence="1 7">Cell membrane</location>
        <topology evidence="1 7">Multi-pass membrane protein</topology>
    </subcellularLocation>
</comment>
<feature type="transmembrane region" description="Helical" evidence="7">
    <location>
        <begin position="285"/>
        <end position="305"/>
    </location>
</feature>
<dbReference type="Pfam" id="PF00528">
    <property type="entry name" value="BPD_transp_1"/>
    <property type="match status" value="1"/>
</dbReference>
<sequence>MEFSDRYKKLNSKKNKYSWSETRDAWLFTGIGVVLFLVFVLYPQVKNFYMAFTEYNILPGQPSKFIGLDNFRTMFFSDGALGESKYFWVAFKNSLWAVIVTVPGQLILGVMLATIIHNLTRGRLLYKILLYIPVISSWIVVSVLFKYIFQDTKGSLVNYALIQANLIDTPIAWLQNATTANIVIWALCIWKGVGWVMIIYTAALQSVPKSMYEVAKIEGANAFQTFFKITIPLLKETTIYSIVQLTIGAFGIMIQVIMITGGGPMGKTETLNSYMYSQAFSQFKFGYASAVSIVMGIVVIGITLIQRRAFKEGQ</sequence>
<dbReference type="SUPFAM" id="SSF161098">
    <property type="entry name" value="MetI-like"/>
    <property type="match status" value="1"/>
</dbReference>
<dbReference type="InterPro" id="IPR035906">
    <property type="entry name" value="MetI-like_sf"/>
</dbReference>
<evidence type="ECO:0000313" key="10">
    <source>
        <dbReference type="Proteomes" id="UP000659344"/>
    </source>
</evidence>
<proteinExistence type="inferred from homology"/>
<dbReference type="PANTHER" id="PTHR30193:SF37">
    <property type="entry name" value="INNER MEMBRANE ABC TRANSPORTER PERMEASE PROTEIN YCJO"/>
    <property type="match status" value="1"/>
</dbReference>
<dbReference type="RefSeq" id="WP_188537397.1">
    <property type="nucleotide sequence ID" value="NZ_BMFT01000001.1"/>
</dbReference>
<reference evidence="10" key="1">
    <citation type="journal article" date="2019" name="Int. J. Syst. Evol. Microbiol.">
        <title>The Global Catalogue of Microorganisms (GCM) 10K type strain sequencing project: providing services to taxonomists for standard genome sequencing and annotation.</title>
        <authorList>
            <consortium name="The Broad Institute Genomics Platform"/>
            <consortium name="The Broad Institute Genome Sequencing Center for Infectious Disease"/>
            <person name="Wu L."/>
            <person name="Ma J."/>
        </authorList>
    </citation>
    <scope>NUCLEOTIDE SEQUENCE [LARGE SCALE GENOMIC DNA]</scope>
    <source>
        <strain evidence="10">CGMCC 1.12769</strain>
    </source>
</reference>
<keyword evidence="3" id="KW-1003">Cell membrane</keyword>
<keyword evidence="2 7" id="KW-0813">Transport</keyword>
<comment type="caution">
    <text evidence="9">The sequence shown here is derived from an EMBL/GenBank/DDBJ whole genome shotgun (WGS) entry which is preliminary data.</text>
</comment>
<keyword evidence="5 7" id="KW-1133">Transmembrane helix</keyword>
<keyword evidence="4 7" id="KW-0812">Transmembrane</keyword>
<feature type="domain" description="ABC transmembrane type-1" evidence="8">
    <location>
        <begin position="91"/>
        <end position="306"/>
    </location>
</feature>
<evidence type="ECO:0000256" key="5">
    <source>
        <dbReference type="ARBA" id="ARBA00022989"/>
    </source>
</evidence>
<feature type="transmembrane region" description="Helical" evidence="7">
    <location>
        <begin position="128"/>
        <end position="149"/>
    </location>
</feature>
<dbReference type="PANTHER" id="PTHR30193">
    <property type="entry name" value="ABC TRANSPORTER PERMEASE PROTEIN"/>
    <property type="match status" value="1"/>
</dbReference>